<gene>
    <name evidence="3" type="ORF">RDB_LOCUS172514</name>
</gene>
<dbReference type="InterPro" id="IPR029058">
    <property type="entry name" value="AB_hydrolase_fold"/>
</dbReference>
<evidence type="ECO:0000259" key="2">
    <source>
        <dbReference type="Pfam" id="PF07859"/>
    </source>
</evidence>
<comment type="caution">
    <text evidence="3">The sequence shown here is derived from an EMBL/GenBank/DDBJ whole genome shotgun (WGS) entry which is preliminary data.</text>
</comment>
<accession>A0A8H3E9K5</accession>
<dbReference type="InterPro" id="IPR050300">
    <property type="entry name" value="GDXG_lipolytic_enzyme"/>
</dbReference>
<evidence type="ECO:0000256" key="1">
    <source>
        <dbReference type="ARBA" id="ARBA00022801"/>
    </source>
</evidence>
<dbReference type="EMBL" id="CAJNJQ010006237">
    <property type="protein sequence ID" value="CAE7224473.1"/>
    <property type="molecule type" value="Genomic_DNA"/>
</dbReference>
<sequence>MIFSASYVSEPKHPFPVGLNDSWDALVWVSEEGEREIGIDPKRIAIMGTSAGANFAAVLAQRACLASPRIPLVFQPLLVPALNLNLSTVERDNGYLFWFIDLYVPNVHDRTKPEVCPALQEDKLAFDGMPPTLVSVAELDVLCSEGEMYAEKLQSHGVPVISKALKGLPHTGAVADRVCAQVHKYHEDLIEALKQAFA</sequence>
<feature type="domain" description="Alpha/beta hydrolase fold-3" evidence="2">
    <location>
        <begin position="2"/>
        <end position="171"/>
    </location>
</feature>
<proteinExistence type="predicted"/>
<protein>
    <recommendedName>
        <fullName evidence="2">Alpha/beta hydrolase fold-3 domain-containing protein</fullName>
    </recommendedName>
</protein>
<evidence type="ECO:0000313" key="3">
    <source>
        <dbReference type="EMBL" id="CAE7224473.1"/>
    </source>
</evidence>
<organism evidence="3 4">
    <name type="scientific">Rhizoctonia solani</name>
    <dbReference type="NCBI Taxonomy" id="456999"/>
    <lineage>
        <taxon>Eukaryota</taxon>
        <taxon>Fungi</taxon>
        <taxon>Dikarya</taxon>
        <taxon>Basidiomycota</taxon>
        <taxon>Agaricomycotina</taxon>
        <taxon>Agaricomycetes</taxon>
        <taxon>Cantharellales</taxon>
        <taxon>Ceratobasidiaceae</taxon>
        <taxon>Rhizoctonia</taxon>
    </lineage>
</organism>
<dbReference type="PANTHER" id="PTHR48081:SF8">
    <property type="entry name" value="ALPHA_BETA HYDROLASE FOLD-3 DOMAIN-CONTAINING PROTEIN-RELATED"/>
    <property type="match status" value="1"/>
</dbReference>
<evidence type="ECO:0000313" key="4">
    <source>
        <dbReference type="Proteomes" id="UP000663827"/>
    </source>
</evidence>
<reference evidence="3" key="1">
    <citation type="submission" date="2021-01" db="EMBL/GenBank/DDBJ databases">
        <authorList>
            <person name="Kaushik A."/>
        </authorList>
    </citation>
    <scope>NUCLEOTIDE SEQUENCE</scope>
    <source>
        <strain evidence="3">AG5</strain>
    </source>
</reference>
<dbReference type="Pfam" id="PF07859">
    <property type="entry name" value="Abhydrolase_3"/>
    <property type="match status" value="1"/>
</dbReference>
<dbReference type="InterPro" id="IPR013094">
    <property type="entry name" value="AB_hydrolase_3"/>
</dbReference>
<dbReference type="AlphaFoldDB" id="A0A8H3E9K5"/>
<dbReference type="GO" id="GO:0016787">
    <property type="term" value="F:hydrolase activity"/>
    <property type="evidence" value="ECO:0007669"/>
    <property type="project" value="UniProtKB-KW"/>
</dbReference>
<name>A0A8H3E9K5_9AGAM</name>
<dbReference type="SUPFAM" id="SSF53474">
    <property type="entry name" value="alpha/beta-Hydrolases"/>
    <property type="match status" value="1"/>
</dbReference>
<dbReference type="PANTHER" id="PTHR48081">
    <property type="entry name" value="AB HYDROLASE SUPERFAMILY PROTEIN C4A8.06C"/>
    <property type="match status" value="1"/>
</dbReference>
<dbReference type="Proteomes" id="UP000663827">
    <property type="component" value="Unassembled WGS sequence"/>
</dbReference>
<keyword evidence="1" id="KW-0378">Hydrolase</keyword>
<dbReference type="Gene3D" id="3.40.50.1820">
    <property type="entry name" value="alpha/beta hydrolase"/>
    <property type="match status" value="1"/>
</dbReference>